<dbReference type="PANTHER" id="PTHR39515:SF2">
    <property type="entry name" value="HTH-TYPE TRANSCRIPTIONAL REGULATOR RV0880"/>
    <property type="match status" value="1"/>
</dbReference>
<dbReference type="SMART" id="SM00347">
    <property type="entry name" value="HTH_MARR"/>
    <property type="match status" value="1"/>
</dbReference>
<dbReference type="InterPro" id="IPR036390">
    <property type="entry name" value="WH_DNA-bd_sf"/>
</dbReference>
<dbReference type="Gene3D" id="1.10.10.10">
    <property type="entry name" value="Winged helix-like DNA-binding domain superfamily/Winged helix DNA-binding domain"/>
    <property type="match status" value="1"/>
</dbReference>
<dbReference type="SUPFAM" id="SSF46785">
    <property type="entry name" value="Winged helix' DNA-binding domain"/>
    <property type="match status" value="1"/>
</dbReference>
<sequence>MRRETRARVASVMVMTDHGELPPVTAAGDVTPTGDVAAALAEVEEQMMELGAHVRAALRDAATRVDPALQPFGFKILRTLRRCGPTHASALAESLEVDRSVISRQARLLEELGLLELAADPADGRARFLAATPLAIEKLSAVPGSDKTFISARLAGWPEADLTQFAGFLSRLNAPDGGPTPVA</sequence>
<dbReference type="InterPro" id="IPR036388">
    <property type="entry name" value="WH-like_DNA-bd_sf"/>
</dbReference>
<evidence type="ECO:0000259" key="1">
    <source>
        <dbReference type="SMART" id="SM00347"/>
    </source>
</evidence>
<dbReference type="PANTHER" id="PTHR39515">
    <property type="entry name" value="CONSERVED PROTEIN"/>
    <property type="match status" value="1"/>
</dbReference>
<evidence type="ECO:0000313" key="2">
    <source>
        <dbReference type="EMBL" id="PXA73210.1"/>
    </source>
</evidence>
<dbReference type="GO" id="GO:0003700">
    <property type="term" value="F:DNA-binding transcription factor activity"/>
    <property type="evidence" value="ECO:0007669"/>
    <property type="project" value="InterPro"/>
</dbReference>
<protein>
    <submittedName>
        <fullName evidence="2">MarR family transcriptional regulator</fullName>
    </submittedName>
</protein>
<feature type="domain" description="HTH marR-type" evidence="1">
    <location>
        <begin position="67"/>
        <end position="162"/>
    </location>
</feature>
<dbReference type="InterPro" id="IPR000835">
    <property type="entry name" value="HTH_MarR-typ"/>
</dbReference>
<dbReference type="AlphaFoldDB" id="A0A318A7D6"/>
<keyword evidence="3" id="KW-1185">Reference proteome</keyword>
<dbReference type="Proteomes" id="UP000246722">
    <property type="component" value="Unassembled WGS sequence"/>
</dbReference>
<organism evidence="2 3">
    <name type="scientific">Cryobacterium arcticum</name>
    <dbReference type="NCBI Taxonomy" id="670052"/>
    <lineage>
        <taxon>Bacteria</taxon>
        <taxon>Bacillati</taxon>
        <taxon>Actinomycetota</taxon>
        <taxon>Actinomycetes</taxon>
        <taxon>Micrococcales</taxon>
        <taxon>Microbacteriaceae</taxon>
        <taxon>Cryobacterium</taxon>
    </lineage>
</organism>
<name>A0A318A7D6_9MICO</name>
<dbReference type="OrthoDB" id="9154853at2"/>
<proteinExistence type="predicted"/>
<dbReference type="InterPro" id="IPR052526">
    <property type="entry name" value="HTH-type_Bedaq_tolerance"/>
</dbReference>
<evidence type="ECO:0000313" key="3">
    <source>
        <dbReference type="Proteomes" id="UP000246722"/>
    </source>
</evidence>
<reference evidence="2 3" key="1">
    <citation type="submission" date="2018-05" db="EMBL/GenBank/DDBJ databases">
        <title>Genetic diversity of glacier-inhabiting Cryobacterium bacteria in China and description of Cryobacterium mengkeensis sp. nov. and Arthrobacter glacialis sp. nov.</title>
        <authorList>
            <person name="Liu Q."/>
            <person name="Xin Y.-H."/>
        </authorList>
    </citation>
    <scope>NUCLEOTIDE SEQUENCE [LARGE SCALE GENOMIC DNA]</scope>
    <source>
        <strain evidence="2 3">SK-1</strain>
    </source>
</reference>
<accession>A0A318A7D6</accession>
<gene>
    <name evidence="2" type="ORF">CTB96_00135</name>
</gene>
<dbReference type="Pfam" id="PF01047">
    <property type="entry name" value="MarR"/>
    <property type="match status" value="1"/>
</dbReference>
<comment type="caution">
    <text evidence="2">The sequence shown here is derived from an EMBL/GenBank/DDBJ whole genome shotgun (WGS) entry which is preliminary data.</text>
</comment>
<dbReference type="EMBL" id="QHLY01000003">
    <property type="protein sequence ID" value="PXA73210.1"/>
    <property type="molecule type" value="Genomic_DNA"/>
</dbReference>